<organism evidence="2 3">
    <name type="scientific">Stentor coeruleus</name>
    <dbReference type="NCBI Taxonomy" id="5963"/>
    <lineage>
        <taxon>Eukaryota</taxon>
        <taxon>Sar</taxon>
        <taxon>Alveolata</taxon>
        <taxon>Ciliophora</taxon>
        <taxon>Postciliodesmatophora</taxon>
        <taxon>Heterotrichea</taxon>
        <taxon>Heterotrichida</taxon>
        <taxon>Stentoridae</taxon>
        <taxon>Stentor</taxon>
    </lineage>
</organism>
<keyword evidence="3" id="KW-1185">Reference proteome</keyword>
<protein>
    <submittedName>
        <fullName evidence="2">Uncharacterized protein</fullName>
    </submittedName>
</protein>
<comment type="caution">
    <text evidence="2">The sequence shown here is derived from an EMBL/GenBank/DDBJ whole genome shotgun (WGS) entry which is preliminary data.</text>
</comment>
<reference evidence="2 3" key="1">
    <citation type="submission" date="2016-11" db="EMBL/GenBank/DDBJ databases">
        <title>The macronuclear genome of Stentor coeruleus: a giant cell with tiny introns.</title>
        <authorList>
            <person name="Slabodnick M."/>
            <person name="Ruby J.G."/>
            <person name="Reiff S.B."/>
            <person name="Swart E.C."/>
            <person name="Gosai S."/>
            <person name="Prabakaran S."/>
            <person name="Witkowska E."/>
            <person name="Larue G.E."/>
            <person name="Fisher S."/>
            <person name="Freeman R.M."/>
            <person name="Gunawardena J."/>
            <person name="Chu W."/>
            <person name="Stover N.A."/>
            <person name="Gregory B.D."/>
            <person name="Nowacki M."/>
            <person name="Derisi J."/>
            <person name="Roy S.W."/>
            <person name="Marshall W.F."/>
            <person name="Sood P."/>
        </authorList>
    </citation>
    <scope>NUCLEOTIDE SEQUENCE [LARGE SCALE GENOMIC DNA]</scope>
    <source>
        <strain evidence="2">WM001</strain>
    </source>
</reference>
<feature type="coiled-coil region" evidence="1">
    <location>
        <begin position="194"/>
        <end position="228"/>
    </location>
</feature>
<dbReference type="EMBL" id="MPUH01000587">
    <property type="protein sequence ID" value="OMJ77213.1"/>
    <property type="molecule type" value="Genomic_DNA"/>
</dbReference>
<sequence length="378" mass="43421">MSKAKKVPIKKISEQKLSHYSSLSFINPQASVPNYSQATDKPELYSESPYAQKLTKVRSTSILKDASLYRGSGLVSPPPLNPKFSINLKNKINLSTSFASKVKDANENQVKVKKKTVLGERKSTESQTYLIELKIEEISTKHKENGISNEILDKYREILEEIIFKDKVFGSLLAKIKFAYEDWIKSKSDSITESAKLKAEILEYTKKLTEESEENKRLHKKIQKFSRENVELGRALEERDNNCKVLQEHLLKITNINIDEVPQDRTSWKVLIAENKSYAELCTKLKKKIKTLQFQEKKLMKLFWILKQKGYPVEEIYENLGSKNVKVSNPNSLDEFSDFESLNTEPAIYKPKPESIPVLKMSQVEPNSFSDESVEESL</sequence>
<accession>A0A1R2BKB2</accession>
<evidence type="ECO:0000313" key="3">
    <source>
        <dbReference type="Proteomes" id="UP000187209"/>
    </source>
</evidence>
<evidence type="ECO:0000313" key="2">
    <source>
        <dbReference type="EMBL" id="OMJ77213.1"/>
    </source>
</evidence>
<dbReference type="Proteomes" id="UP000187209">
    <property type="component" value="Unassembled WGS sequence"/>
</dbReference>
<name>A0A1R2BKB2_9CILI</name>
<proteinExistence type="predicted"/>
<keyword evidence="1" id="KW-0175">Coiled coil</keyword>
<dbReference type="AlphaFoldDB" id="A0A1R2BKB2"/>
<evidence type="ECO:0000256" key="1">
    <source>
        <dbReference type="SAM" id="Coils"/>
    </source>
</evidence>
<gene>
    <name evidence="2" type="ORF">SteCoe_23250</name>
</gene>